<dbReference type="Pfam" id="PF20150">
    <property type="entry name" value="2EXR"/>
    <property type="match status" value="1"/>
</dbReference>
<dbReference type="RefSeq" id="XP_044658096.1">
    <property type="nucleotide sequence ID" value="XM_044802161.1"/>
</dbReference>
<feature type="domain" description="2EXR" evidence="1">
    <location>
        <begin position="17"/>
        <end position="89"/>
    </location>
</feature>
<accession>A0A9P3CIT5</accession>
<dbReference type="OrthoDB" id="3816007at2759"/>
<evidence type="ECO:0000259" key="1">
    <source>
        <dbReference type="Pfam" id="PF20150"/>
    </source>
</evidence>
<evidence type="ECO:0000313" key="2">
    <source>
        <dbReference type="EMBL" id="GIZ43609.1"/>
    </source>
</evidence>
<name>A0A9P3CIT5_9PEZI</name>
<dbReference type="EMBL" id="BOLY01000004">
    <property type="protein sequence ID" value="GIZ43609.1"/>
    <property type="molecule type" value="Genomic_DNA"/>
</dbReference>
<dbReference type="PANTHER" id="PTHR42085:SF1">
    <property type="entry name" value="F-BOX DOMAIN-CONTAINING PROTEIN"/>
    <property type="match status" value="1"/>
</dbReference>
<dbReference type="PANTHER" id="PTHR42085">
    <property type="entry name" value="F-BOX DOMAIN-CONTAINING PROTEIN"/>
    <property type="match status" value="1"/>
</dbReference>
<dbReference type="InterPro" id="IPR038883">
    <property type="entry name" value="AN11006-like"/>
</dbReference>
<keyword evidence="3" id="KW-1185">Reference proteome</keyword>
<reference evidence="2 3" key="1">
    <citation type="submission" date="2021-01" db="EMBL/GenBank/DDBJ databases">
        <title>Cercospora kikuchii MAFF 305040 whole genome shotgun sequence.</title>
        <authorList>
            <person name="Kashiwa T."/>
            <person name="Suzuki T."/>
        </authorList>
    </citation>
    <scope>NUCLEOTIDE SEQUENCE [LARGE SCALE GENOMIC DNA]</scope>
    <source>
        <strain evidence="2 3">MAFF 305040</strain>
    </source>
</reference>
<sequence>MSTEANDHAGPGLTGSPFSKLPAELRNRIWELAVVNEQPLEVSFTFEPDDEIAFSLIDKSTSSLLVTCKQVRDECASMFYNRNTFRLRSGNPSTTNDSVWRKMSIPVVQKFRFINTTSTRQGVTRIIFVAPRSRRRDYADFDVFDFAILAYVYNSMQAAYDGQLLELVAEIYMKLPEGIDPKYPKGIIRVIADVPSMAMHTELGDIVSEMFEDGYAIDDTFARILGSLGLVYEEL</sequence>
<evidence type="ECO:0000313" key="3">
    <source>
        <dbReference type="Proteomes" id="UP000825890"/>
    </source>
</evidence>
<proteinExistence type="predicted"/>
<dbReference type="AlphaFoldDB" id="A0A9P3CIT5"/>
<dbReference type="InterPro" id="IPR045518">
    <property type="entry name" value="2EXR"/>
</dbReference>
<comment type="caution">
    <text evidence="2">The sequence shown here is derived from an EMBL/GenBank/DDBJ whole genome shotgun (WGS) entry which is preliminary data.</text>
</comment>
<organism evidence="2 3">
    <name type="scientific">Cercospora kikuchii</name>
    <dbReference type="NCBI Taxonomy" id="84275"/>
    <lineage>
        <taxon>Eukaryota</taxon>
        <taxon>Fungi</taxon>
        <taxon>Dikarya</taxon>
        <taxon>Ascomycota</taxon>
        <taxon>Pezizomycotina</taxon>
        <taxon>Dothideomycetes</taxon>
        <taxon>Dothideomycetidae</taxon>
        <taxon>Mycosphaerellales</taxon>
        <taxon>Mycosphaerellaceae</taxon>
        <taxon>Cercospora</taxon>
    </lineage>
</organism>
<dbReference type="GeneID" id="68292403"/>
<dbReference type="Proteomes" id="UP000825890">
    <property type="component" value="Unassembled WGS sequence"/>
</dbReference>
<protein>
    <recommendedName>
        <fullName evidence="1">2EXR domain-containing protein</fullName>
    </recommendedName>
</protein>
<gene>
    <name evidence="2" type="ORF">CKM354_000682800</name>
</gene>